<evidence type="ECO:0000313" key="2">
    <source>
        <dbReference type="EMBL" id="KPH62159.1"/>
    </source>
</evidence>
<protein>
    <submittedName>
        <fullName evidence="2">Uncharacterized protein</fullName>
    </submittedName>
</protein>
<gene>
    <name evidence="2" type="ORF">ADS77_12725</name>
</gene>
<name>A0A0N0LZD6_9GAMM</name>
<evidence type="ECO:0000256" key="1">
    <source>
        <dbReference type="SAM" id="MobiDB-lite"/>
    </source>
</evidence>
<keyword evidence="3" id="KW-1185">Reference proteome</keyword>
<organism evidence="2 3">
    <name type="scientific">Pseudoalteromonas porphyrae</name>
    <dbReference type="NCBI Taxonomy" id="187330"/>
    <lineage>
        <taxon>Bacteria</taxon>
        <taxon>Pseudomonadati</taxon>
        <taxon>Pseudomonadota</taxon>
        <taxon>Gammaproteobacteria</taxon>
        <taxon>Alteromonadales</taxon>
        <taxon>Pseudoalteromonadaceae</taxon>
        <taxon>Pseudoalteromonas</taxon>
    </lineage>
</organism>
<evidence type="ECO:0000313" key="3">
    <source>
        <dbReference type="Proteomes" id="UP000037848"/>
    </source>
</evidence>
<accession>A0A0N0LZD6</accession>
<feature type="compositionally biased region" description="Basic residues" evidence="1">
    <location>
        <begin position="1"/>
        <end position="10"/>
    </location>
</feature>
<sequence length="71" mass="7729">MKVVKNRRGHNSLESTGIDGNFPAGLKANTSRAAREGLIVGSHLKIKANMRAFSKSLQASKIYTKFEPVTV</sequence>
<reference evidence="2 3" key="1">
    <citation type="submission" date="2015-08" db="EMBL/GenBank/DDBJ databases">
        <title>Draft Genome Sequence of Pseudoalteromonas porphyrae UCD-SED14.</title>
        <authorList>
            <person name="Coil D.A."/>
            <person name="Jospin G."/>
            <person name="Lee R.D."/>
            <person name="Eisen J.A."/>
        </authorList>
    </citation>
    <scope>NUCLEOTIDE SEQUENCE [LARGE SCALE GENOMIC DNA]</scope>
    <source>
        <strain evidence="2 3">UCD-SED14</strain>
    </source>
</reference>
<proteinExistence type="predicted"/>
<dbReference type="Proteomes" id="UP000037848">
    <property type="component" value="Unassembled WGS sequence"/>
</dbReference>
<feature type="region of interest" description="Disordered" evidence="1">
    <location>
        <begin position="1"/>
        <end position="20"/>
    </location>
</feature>
<comment type="caution">
    <text evidence="2">The sequence shown here is derived from an EMBL/GenBank/DDBJ whole genome shotgun (WGS) entry which is preliminary data.</text>
</comment>
<dbReference type="AlphaFoldDB" id="A0A0N0LZD6"/>
<dbReference type="PATRIC" id="fig|187330.3.peg.973"/>
<dbReference type="EMBL" id="LHPH01000014">
    <property type="protein sequence ID" value="KPH62159.1"/>
    <property type="molecule type" value="Genomic_DNA"/>
</dbReference>